<comment type="function">
    <text evidence="5">An accessory protein needed during the final step in the assembly of 30S ribosomal subunit, possibly for assembly of the head region. Essential for efficient processing of 16S rRNA. May be needed both before and after RbfA during the maturation of 16S rRNA. It has affinity for free ribosomal 30S subunits but not for 70S ribosomes.</text>
</comment>
<comment type="domain">
    <text evidence="5">The PRC barrel domain binds ribosomal protein uS19.</text>
</comment>
<dbReference type="InterPro" id="IPR009000">
    <property type="entry name" value="Transl_B-barrel_sf"/>
</dbReference>
<organism evidence="8 9">
    <name type="scientific">SAR92 bacterium BACL26 MAG-121220-bin70</name>
    <dbReference type="NCBI Taxonomy" id="1655626"/>
    <lineage>
        <taxon>Bacteria</taxon>
        <taxon>Pseudomonadati</taxon>
        <taxon>Pseudomonadota</taxon>
        <taxon>Gammaproteobacteria</taxon>
        <taxon>Cellvibrionales</taxon>
        <taxon>Porticoccaceae</taxon>
        <taxon>SAR92 clade</taxon>
    </lineage>
</organism>
<dbReference type="Gene3D" id="2.30.30.240">
    <property type="entry name" value="PRC-barrel domain"/>
    <property type="match status" value="1"/>
</dbReference>
<dbReference type="InterPro" id="IPR002676">
    <property type="entry name" value="RimM_N"/>
</dbReference>
<dbReference type="GO" id="GO:0005840">
    <property type="term" value="C:ribosome"/>
    <property type="evidence" value="ECO:0007669"/>
    <property type="project" value="InterPro"/>
</dbReference>
<dbReference type="HAMAP" id="MF_00014">
    <property type="entry name" value="Ribosome_mat_RimM"/>
    <property type="match status" value="1"/>
</dbReference>
<dbReference type="PANTHER" id="PTHR33692">
    <property type="entry name" value="RIBOSOME MATURATION FACTOR RIMM"/>
    <property type="match status" value="1"/>
</dbReference>
<evidence type="ECO:0000313" key="9">
    <source>
        <dbReference type="Proteomes" id="UP000051213"/>
    </source>
</evidence>
<dbReference type="Gene3D" id="2.40.30.60">
    <property type="entry name" value="RimM"/>
    <property type="match status" value="1"/>
</dbReference>
<proteinExistence type="inferred from homology"/>
<evidence type="ECO:0000259" key="6">
    <source>
        <dbReference type="Pfam" id="PF01782"/>
    </source>
</evidence>
<name>A0A0R2UFG7_9GAMM</name>
<sequence>MTSSKKASEMLVMGRITTVFGVRGWVKIFSYTDQLEALLDYQPWWIDTDKGLQKLDVDDWKRHADGLVVHLVDVDDRDVAKAWCNQDILIEQELLPSLDNAEFYWHQLVGLSVVSYFENQQYSLGVVKSLMETGANDVLLVKGDSAAIDREERAIPYTKQFVRDVDLESKRIEVIWDPQF</sequence>
<dbReference type="InterPro" id="IPR011033">
    <property type="entry name" value="PRC_barrel-like_sf"/>
</dbReference>
<dbReference type="NCBIfam" id="TIGR02273">
    <property type="entry name" value="16S_RimM"/>
    <property type="match status" value="1"/>
</dbReference>
<evidence type="ECO:0000313" key="8">
    <source>
        <dbReference type="EMBL" id="KRO96562.1"/>
    </source>
</evidence>
<dbReference type="Pfam" id="PF01782">
    <property type="entry name" value="RimM"/>
    <property type="match status" value="1"/>
</dbReference>
<dbReference type="PANTHER" id="PTHR33692:SF1">
    <property type="entry name" value="RIBOSOME MATURATION FACTOR RIMM"/>
    <property type="match status" value="1"/>
</dbReference>
<dbReference type="GO" id="GO:0006364">
    <property type="term" value="P:rRNA processing"/>
    <property type="evidence" value="ECO:0007669"/>
    <property type="project" value="UniProtKB-UniRule"/>
</dbReference>
<keyword evidence="3 5" id="KW-0698">rRNA processing</keyword>
<comment type="caution">
    <text evidence="8">The sequence shown here is derived from an EMBL/GenBank/DDBJ whole genome shotgun (WGS) entry which is preliminary data.</text>
</comment>
<evidence type="ECO:0000256" key="3">
    <source>
        <dbReference type="ARBA" id="ARBA00022552"/>
    </source>
</evidence>
<comment type="similarity">
    <text evidence="5">Belongs to the RimM family.</text>
</comment>
<reference evidence="8 9" key="1">
    <citation type="submission" date="2015-10" db="EMBL/GenBank/DDBJ databases">
        <title>Metagenome-Assembled Genomes uncover a global brackish microbiome.</title>
        <authorList>
            <person name="Hugerth L.W."/>
            <person name="Larsson J."/>
            <person name="Alneberg J."/>
            <person name="Lindh M.V."/>
            <person name="Legrand C."/>
            <person name="Pinhassi J."/>
            <person name="Andersson A.F."/>
        </authorList>
    </citation>
    <scope>NUCLEOTIDE SEQUENCE [LARGE SCALE GENOMIC DNA]</scope>
    <source>
        <strain evidence="8">BACL26 MAG-121220-bin70</strain>
    </source>
</reference>
<evidence type="ECO:0000256" key="5">
    <source>
        <dbReference type="HAMAP-Rule" id="MF_00014"/>
    </source>
</evidence>
<dbReference type="InterPro" id="IPR056792">
    <property type="entry name" value="PRC_RimM"/>
</dbReference>
<evidence type="ECO:0000259" key="7">
    <source>
        <dbReference type="Pfam" id="PF24986"/>
    </source>
</evidence>
<dbReference type="InterPro" id="IPR011961">
    <property type="entry name" value="RimM"/>
</dbReference>
<keyword evidence="1 5" id="KW-0963">Cytoplasm</keyword>
<gene>
    <name evidence="5" type="primary">rimM</name>
    <name evidence="8" type="ORF">ABS24_00660</name>
</gene>
<dbReference type="Pfam" id="PF24986">
    <property type="entry name" value="PRC_RimM"/>
    <property type="match status" value="1"/>
</dbReference>
<dbReference type="AlphaFoldDB" id="A0A0R2UFG7"/>
<dbReference type="GO" id="GO:0005737">
    <property type="term" value="C:cytoplasm"/>
    <property type="evidence" value="ECO:0007669"/>
    <property type="project" value="UniProtKB-SubCell"/>
</dbReference>
<keyword evidence="4 5" id="KW-0143">Chaperone</keyword>
<accession>A0A0R2UFG7</accession>
<feature type="domain" description="RimM N-terminal" evidence="6">
    <location>
        <begin position="12"/>
        <end position="93"/>
    </location>
</feature>
<dbReference type="SUPFAM" id="SSF50346">
    <property type="entry name" value="PRC-barrel domain"/>
    <property type="match status" value="1"/>
</dbReference>
<dbReference type="GO" id="GO:0043022">
    <property type="term" value="F:ribosome binding"/>
    <property type="evidence" value="ECO:0007669"/>
    <property type="project" value="InterPro"/>
</dbReference>
<dbReference type="SUPFAM" id="SSF50447">
    <property type="entry name" value="Translation proteins"/>
    <property type="match status" value="1"/>
</dbReference>
<dbReference type="InterPro" id="IPR036976">
    <property type="entry name" value="RimM_N_sf"/>
</dbReference>
<comment type="subcellular location">
    <subcellularLocation>
        <location evidence="5">Cytoplasm</location>
    </subcellularLocation>
</comment>
<evidence type="ECO:0000256" key="4">
    <source>
        <dbReference type="ARBA" id="ARBA00023186"/>
    </source>
</evidence>
<evidence type="ECO:0000256" key="1">
    <source>
        <dbReference type="ARBA" id="ARBA00022490"/>
    </source>
</evidence>
<dbReference type="EMBL" id="LICA01000054">
    <property type="protein sequence ID" value="KRO96562.1"/>
    <property type="molecule type" value="Genomic_DNA"/>
</dbReference>
<dbReference type="GO" id="GO:0042274">
    <property type="term" value="P:ribosomal small subunit biogenesis"/>
    <property type="evidence" value="ECO:0007669"/>
    <property type="project" value="UniProtKB-UniRule"/>
</dbReference>
<dbReference type="Proteomes" id="UP000051213">
    <property type="component" value="Unassembled WGS sequence"/>
</dbReference>
<evidence type="ECO:0000256" key="2">
    <source>
        <dbReference type="ARBA" id="ARBA00022517"/>
    </source>
</evidence>
<protein>
    <recommendedName>
        <fullName evidence="5">Ribosome maturation factor RimM</fullName>
    </recommendedName>
</protein>
<feature type="domain" description="Ribosome maturation factor RimM PRC barrel" evidence="7">
    <location>
        <begin position="105"/>
        <end position="176"/>
    </location>
</feature>
<keyword evidence="2 5" id="KW-0690">Ribosome biogenesis</keyword>
<comment type="subunit">
    <text evidence="5">Binds ribosomal protein uS19.</text>
</comment>